<dbReference type="Proteomes" id="UP000324800">
    <property type="component" value="Unassembled WGS sequence"/>
</dbReference>
<protein>
    <submittedName>
        <fullName evidence="1">Uncharacterized protein</fullName>
    </submittedName>
</protein>
<comment type="caution">
    <text evidence="1">The sequence shown here is derived from an EMBL/GenBank/DDBJ whole genome shotgun (WGS) entry which is preliminary data.</text>
</comment>
<dbReference type="AlphaFoldDB" id="A0A5J4UTV4"/>
<evidence type="ECO:0000313" key="1">
    <source>
        <dbReference type="EMBL" id="KAA6373839.1"/>
    </source>
</evidence>
<proteinExistence type="predicted"/>
<accession>A0A5J4UTV4</accession>
<organism evidence="1 2">
    <name type="scientific">Streblomastix strix</name>
    <dbReference type="NCBI Taxonomy" id="222440"/>
    <lineage>
        <taxon>Eukaryota</taxon>
        <taxon>Metamonada</taxon>
        <taxon>Preaxostyla</taxon>
        <taxon>Oxymonadida</taxon>
        <taxon>Streblomastigidae</taxon>
        <taxon>Streblomastix</taxon>
    </lineage>
</organism>
<sequence>MEKFGVNTNYNYFGIYVKEDEDEDEEVFGNSGKRESSSLIGAYGIDPIYVDKDIQEEDYDQDQELDQIEGGGGIGGRCYVDNLSQLEFIIYGYNYYYYNV</sequence>
<evidence type="ECO:0000313" key="2">
    <source>
        <dbReference type="Proteomes" id="UP000324800"/>
    </source>
</evidence>
<gene>
    <name evidence="1" type="ORF">EZS28_030634</name>
</gene>
<name>A0A5J4UTV4_9EUKA</name>
<dbReference type="EMBL" id="SNRW01012426">
    <property type="protein sequence ID" value="KAA6373839.1"/>
    <property type="molecule type" value="Genomic_DNA"/>
</dbReference>
<reference evidence="1 2" key="1">
    <citation type="submission" date="2019-03" db="EMBL/GenBank/DDBJ databases">
        <title>Single cell metagenomics reveals metabolic interactions within the superorganism composed of flagellate Streblomastix strix and complex community of Bacteroidetes bacteria on its surface.</title>
        <authorList>
            <person name="Treitli S.C."/>
            <person name="Kolisko M."/>
            <person name="Husnik F."/>
            <person name="Keeling P."/>
            <person name="Hampl V."/>
        </authorList>
    </citation>
    <scope>NUCLEOTIDE SEQUENCE [LARGE SCALE GENOMIC DNA]</scope>
    <source>
        <strain evidence="1">ST1C</strain>
    </source>
</reference>